<dbReference type="Pfam" id="PF00646">
    <property type="entry name" value="F-box"/>
    <property type="match status" value="1"/>
</dbReference>
<keyword evidence="4" id="KW-1185">Reference proteome</keyword>
<dbReference type="InterPro" id="IPR036047">
    <property type="entry name" value="F-box-like_dom_sf"/>
</dbReference>
<feature type="domain" description="F-box" evidence="1">
    <location>
        <begin position="18"/>
        <end position="56"/>
    </location>
</feature>
<protein>
    <recommendedName>
        <fullName evidence="5">F-box domain-containing protein</fullName>
    </recommendedName>
</protein>
<reference evidence="3" key="1">
    <citation type="submission" date="2020-05" db="EMBL/GenBank/DDBJ databases">
        <title>WGS assembly of Panicum virgatum.</title>
        <authorList>
            <person name="Lovell J.T."/>
            <person name="Jenkins J."/>
            <person name="Shu S."/>
            <person name="Juenger T.E."/>
            <person name="Schmutz J."/>
        </authorList>
    </citation>
    <scope>NUCLEOTIDE SEQUENCE</scope>
    <source>
        <strain evidence="3">AP13</strain>
    </source>
</reference>
<dbReference type="InterPro" id="IPR053197">
    <property type="entry name" value="F-box_SCFL_complex_component"/>
</dbReference>
<dbReference type="InterPro" id="IPR053781">
    <property type="entry name" value="F-box_AtFBL13-like"/>
</dbReference>
<dbReference type="PANTHER" id="PTHR34223">
    <property type="entry name" value="OS11G0201299 PROTEIN"/>
    <property type="match status" value="1"/>
</dbReference>
<dbReference type="PANTHER" id="PTHR34223:SF66">
    <property type="entry name" value="F-BOX DOMAIN-CONTAINING PROTEIN"/>
    <property type="match status" value="1"/>
</dbReference>
<dbReference type="SUPFAM" id="SSF81383">
    <property type="entry name" value="F-box domain"/>
    <property type="match status" value="1"/>
</dbReference>
<evidence type="ECO:0000259" key="2">
    <source>
        <dbReference type="Pfam" id="PF23622"/>
    </source>
</evidence>
<gene>
    <name evidence="3" type="ORF">PVAP13_6NG057000</name>
</gene>
<dbReference type="InterPro" id="IPR001810">
    <property type="entry name" value="F-box_dom"/>
</dbReference>
<evidence type="ECO:0008006" key="5">
    <source>
        <dbReference type="Google" id="ProtNLM"/>
    </source>
</evidence>
<accession>A0A8T0QUP3</accession>
<dbReference type="CDD" id="cd22160">
    <property type="entry name" value="F-box_AtFBL13-like"/>
    <property type="match status" value="1"/>
</dbReference>
<evidence type="ECO:0000259" key="1">
    <source>
        <dbReference type="Pfam" id="PF00646"/>
    </source>
</evidence>
<evidence type="ECO:0000313" key="3">
    <source>
        <dbReference type="EMBL" id="KAG2576719.1"/>
    </source>
</evidence>
<evidence type="ECO:0000313" key="4">
    <source>
        <dbReference type="Proteomes" id="UP000823388"/>
    </source>
</evidence>
<name>A0A8T0QUP3_PANVG</name>
<sequence>MEMPCSKRARVMDAGDRISGLPDELRRHILSLPARDAVRTSVLSPKWRHLWASVRRLNVDAEGFTSQRKFVKFVNALLLSRHCVPLESFWLRANRPDICLEDFRKTVCLWICHALRSNVEELGVIGHDCNDTSERVEGTVIFRLQHYPFTSSYLKKLHLCYVYTSNQFLTRLFCGCPALEDLKMINCDIFGAEFTSATLKSLSIDYVRFPDSIYYECISDIVINIPSLVSLHIGALVGVATLSLVDMQSLATASINLYGFTFSDGCTLLGALSNVKKLELLLPRGVQEEGQLHRSDMKLFQVAFANLTSLSLSDWCLIDNCKSLLYLLEHSPKLEQFTLVMTKLHYRDNHHWFHSASAVESPCIEISVALNCEKLKKVEIVCPEGDKSVGKIVSILLTKLISPPEICIKPLATYTRARNFENCWNED</sequence>
<organism evidence="3 4">
    <name type="scientific">Panicum virgatum</name>
    <name type="common">Blackwell switchgrass</name>
    <dbReference type="NCBI Taxonomy" id="38727"/>
    <lineage>
        <taxon>Eukaryota</taxon>
        <taxon>Viridiplantae</taxon>
        <taxon>Streptophyta</taxon>
        <taxon>Embryophyta</taxon>
        <taxon>Tracheophyta</taxon>
        <taxon>Spermatophyta</taxon>
        <taxon>Magnoliopsida</taxon>
        <taxon>Liliopsida</taxon>
        <taxon>Poales</taxon>
        <taxon>Poaceae</taxon>
        <taxon>PACMAD clade</taxon>
        <taxon>Panicoideae</taxon>
        <taxon>Panicodae</taxon>
        <taxon>Paniceae</taxon>
        <taxon>Panicinae</taxon>
        <taxon>Panicum</taxon>
        <taxon>Panicum sect. Hiantes</taxon>
    </lineage>
</organism>
<comment type="caution">
    <text evidence="3">The sequence shown here is derived from an EMBL/GenBank/DDBJ whole genome shotgun (WGS) entry which is preliminary data.</text>
</comment>
<dbReference type="Gene3D" id="3.80.10.10">
    <property type="entry name" value="Ribonuclease Inhibitor"/>
    <property type="match status" value="1"/>
</dbReference>
<dbReference type="InterPro" id="IPR032675">
    <property type="entry name" value="LRR_dom_sf"/>
</dbReference>
<dbReference type="AlphaFoldDB" id="A0A8T0QUP3"/>
<dbReference type="InterPro" id="IPR055357">
    <property type="entry name" value="LRR_At1g61320_AtMIF1"/>
</dbReference>
<feature type="domain" description="At1g61320/AtMIF1 LRR" evidence="2">
    <location>
        <begin position="152"/>
        <end position="402"/>
    </location>
</feature>
<dbReference type="EMBL" id="CM029048">
    <property type="protein sequence ID" value="KAG2576719.1"/>
    <property type="molecule type" value="Genomic_DNA"/>
</dbReference>
<dbReference type="SUPFAM" id="SSF52047">
    <property type="entry name" value="RNI-like"/>
    <property type="match status" value="1"/>
</dbReference>
<dbReference type="Pfam" id="PF23622">
    <property type="entry name" value="LRR_At1g61320_AtMIF1"/>
    <property type="match status" value="1"/>
</dbReference>
<proteinExistence type="predicted"/>
<dbReference type="OrthoDB" id="603691at2759"/>
<dbReference type="Proteomes" id="UP000823388">
    <property type="component" value="Chromosome 6N"/>
</dbReference>